<dbReference type="GeneID" id="106773462"/>
<feature type="domain" description="Retrotransposon gag" evidence="1">
    <location>
        <begin position="19"/>
        <end position="114"/>
    </location>
</feature>
<dbReference type="OrthoDB" id="1419154at2759"/>
<evidence type="ECO:0000313" key="3">
    <source>
        <dbReference type="RefSeq" id="XP_014515639.1"/>
    </source>
</evidence>
<dbReference type="AlphaFoldDB" id="A0A1S3VBX5"/>
<dbReference type="Proteomes" id="UP000087766">
    <property type="component" value="Chromosome 9"/>
</dbReference>
<evidence type="ECO:0000259" key="1">
    <source>
        <dbReference type="Pfam" id="PF03732"/>
    </source>
</evidence>
<sequence length="146" mass="17533">MEKIYNAKRCPNENRLAYIEYQLNGEASHWWSAMRMLLEDEHTPITWEIFKDKFYAEYFPNSFRFAKEVEFLKLVQGGMIVAEYIDQFKHLVRFYTIRINEEWQCRKYDNGLKPDLKVILSSLCIKSLLALVERAKVLERNLLEAE</sequence>
<evidence type="ECO:0000313" key="2">
    <source>
        <dbReference type="Proteomes" id="UP000087766"/>
    </source>
</evidence>
<dbReference type="RefSeq" id="XP_014515639.1">
    <property type="nucleotide sequence ID" value="XM_014660153.1"/>
</dbReference>
<reference evidence="3" key="2">
    <citation type="submission" date="2025-08" db="UniProtKB">
        <authorList>
            <consortium name="RefSeq"/>
        </authorList>
    </citation>
    <scope>IDENTIFICATION</scope>
    <source>
        <tissue evidence="3">Leaf</tissue>
    </source>
</reference>
<organism evidence="2 3">
    <name type="scientific">Vigna radiata var. radiata</name>
    <name type="common">Mung bean</name>
    <name type="synonym">Phaseolus aureus</name>
    <dbReference type="NCBI Taxonomy" id="3916"/>
    <lineage>
        <taxon>Eukaryota</taxon>
        <taxon>Viridiplantae</taxon>
        <taxon>Streptophyta</taxon>
        <taxon>Embryophyta</taxon>
        <taxon>Tracheophyta</taxon>
        <taxon>Spermatophyta</taxon>
        <taxon>Magnoliopsida</taxon>
        <taxon>eudicotyledons</taxon>
        <taxon>Gunneridae</taxon>
        <taxon>Pentapetalae</taxon>
        <taxon>rosids</taxon>
        <taxon>fabids</taxon>
        <taxon>Fabales</taxon>
        <taxon>Fabaceae</taxon>
        <taxon>Papilionoideae</taxon>
        <taxon>50 kb inversion clade</taxon>
        <taxon>NPAAA clade</taxon>
        <taxon>indigoferoid/millettioid clade</taxon>
        <taxon>Phaseoleae</taxon>
        <taxon>Vigna</taxon>
    </lineage>
</organism>
<dbReference type="KEGG" id="vra:106773462"/>
<gene>
    <name evidence="3" type="primary">LOC106773462</name>
</gene>
<name>A0A1S3VBX5_VIGRR</name>
<protein>
    <submittedName>
        <fullName evidence="3">Uncharacterized protein LOC106773462</fullName>
    </submittedName>
</protein>
<accession>A0A1S3VBX5</accession>
<dbReference type="Pfam" id="PF03732">
    <property type="entry name" value="Retrotrans_gag"/>
    <property type="match status" value="1"/>
</dbReference>
<keyword evidence="2" id="KW-1185">Reference proteome</keyword>
<dbReference type="InterPro" id="IPR005162">
    <property type="entry name" value="Retrotrans_gag_dom"/>
</dbReference>
<proteinExistence type="predicted"/>
<reference evidence="2" key="1">
    <citation type="journal article" date="2014" name="Nat. Commun.">
        <title>Genome sequence of mungbean and insights into evolution within Vigna species.</title>
        <authorList>
            <person name="Kang Y.J."/>
            <person name="Kim S.K."/>
            <person name="Kim M.Y."/>
            <person name="Lestari P."/>
            <person name="Kim K.H."/>
            <person name="Ha B.K."/>
            <person name="Jun T.H."/>
            <person name="Hwang W.J."/>
            <person name="Lee T."/>
            <person name="Lee J."/>
            <person name="Shim S."/>
            <person name="Yoon M.Y."/>
            <person name="Jang Y.E."/>
            <person name="Han K.S."/>
            <person name="Taeprayoon P."/>
            <person name="Yoon N."/>
            <person name="Somta P."/>
            <person name="Tanya P."/>
            <person name="Kim K.S."/>
            <person name="Gwag J.G."/>
            <person name="Moon J.K."/>
            <person name="Lee Y.H."/>
            <person name="Park B.S."/>
            <person name="Bombarely A."/>
            <person name="Doyle J.J."/>
            <person name="Jackson S.A."/>
            <person name="Schafleitner R."/>
            <person name="Srinives P."/>
            <person name="Varshney R.K."/>
            <person name="Lee S.H."/>
        </authorList>
    </citation>
    <scope>NUCLEOTIDE SEQUENCE [LARGE SCALE GENOMIC DNA]</scope>
    <source>
        <strain evidence="2">cv. VC1973A</strain>
    </source>
</reference>